<feature type="chain" id="PRO_5038001423" description="WD40 repeat protein" evidence="1">
    <location>
        <begin position="31"/>
        <end position="318"/>
    </location>
</feature>
<dbReference type="EMBL" id="JADPRT010000009">
    <property type="protein sequence ID" value="MBF9070808.1"/>
    <property type="molecule type" value="Genomic_DNA"/>
</dbReference>
<accession>A0A931BAP6</accession>
<dbReference type="AlphaFoldDB" id="A0A931BAP6"/>
<reference evidence="2" key="1">
    <citation type="submission" date="2020-11" db="EMBL/GenBank/DDBJ databases">
        <title>Isolation and identification of active actinomycetes.</title>
        <authorList>
            <person name="Yu B."/>
        </authorList>
    </citation>
    <scope>NUCLEOTIDE SEQUENCE</scope>
    <source>
        <strain evidence="2">NEAU-YB345</strain>
    </source>
</reference>
<dbReference type="SUPFAM" id="SSF82171">
    <property type="entry name" value="DPP6 N-terminal domain-like"/>
    <property type="match status" value="1"/>
</dbReference>
<feature type="signal peptide" evidence="1">
    <location>
        <begin position="1"/>
        <end position="30"/>
    </location>
</feature>
<protein>
    <recommendedName>
        <fullName evidence="4">WD40 repeat protein</fullName>
    </recommendedName>
</protein>
<sequence>MSVRHRRTAAAVVIAAAAVAGAFAPTVADAASRGMSTAAPTFFVGAASSGVSGASGLTVSDGSPWVLINGTWVDFGTDVRDLAWNPSGTKAAFVDSSGNLDVANPNGSGRVVVAKNPGGQTWSHPTWQVAKADTADGIPAKDNLVFVASKSGTARLETVAATAHNGTPALLRLEPYAGDPALPTTSNNWPNAGGAYGSMVYDNTHTGDVYIRDDYIRQQGSAVVQGSEPALSPNGDEIVFVRSVGGHDHIFEATFTTSKPVVQDLTPHATTDYTEPTFSANGADIAFRTPTGIDVMLDHGRSAPVRATTHVGLPAFRG</sequence>
<proteinExistence type="predicted"/>
<gene>
    <name evidence="2" type="ORF">I2501_22595</name>
</gene>
<dbReference type="Gene3D" id="2.120.10.30">
    <property type="entry name" value="TolB, C-terminal domain"/>
    <property type="match status" value="1"/>
</dbReference>
<comment type="caution">
    <text evidence="2">The sequence shown here is derived from an EMBL/GenBank/DDBJ whole genome shotgun (WGS) entry which is preliminary data.</text>
</comment>
<dbReference type="RefSeq" id="WP_196195964.1">
    <property type="nucleotide sequence ID" value="NZ_JADPRT010000009.1"/>
</dbReference>
<keyword evidence="3" id="KW-1185">Reference proteome</keyword>
<evidence type="ECO:0000313" key="2">
    <source>
        <dbReference type="EMBL" id="MBF9070808.1"/>
    </source>
</evidence>
<evidence type="ECO:0008006" key="4">
    <source>
        <dbReference type="Google" id="ProtNLM"/>
    </source>
</evidence>
<evidence type="ECO:0000256" key="1">
    <source>
        <dbReference type="SAM" id="SignalP"/>
    </source>
</evidence>
<name>A0A931BAP6_9ACTN</name>
<keyword evidence="1" id="KW-0732">Signal</keyword>
<evidence type="ECO:0000313" key="3">
    <source>
        <dbReference type="Proteomes" id="UP000657385"/>
    </source>
</evidence>
<dbReference type="Proteomes" id="UP000657385">
    <property type="component" value="Unassembled WGS sequence"/>
</dbReference>
<dbReference type="InterPro" id="IPR011042">
    <property type="entry name" value="6-blade_b-propeller_TolB-like"/>
</dbReference>
<organism evidence="2 3">
    <name type="scientific">Streptacidiphilus fuscans</name>
    <dbReference type="NCBI Taxonomy" id="2789292"/>
    <lineage>
        <taxon>Bacteria</taxon>
        <taxon>Bacillati</taxon>
        <taxon>Actinomycetota</taxon>
        <taxon>Actinomycetes</taxon>
        <taxon>Kitasatosporales</taxon>
        <taxon>Streptomycetaceae</taxon>
        <taxon>Streptacidiphilus</taxon>
    </lineage>
</organism>